<keyword evidence="2" id="KW-1185">Reference proteome</keyword>
<sequence length="99" mass="11335">MVLSWFNASGAKEFGASLARFYIERIPPGDAGGKNKPTAKKQQEVVNKMFQQMARFKLEHKLNIYKKAQMGNAFKWALKDAGYADEFVDHFTKELMLKC</sequence>
<organism evidence="1 2">
    <name type="scientific">Sulfurimicrobium lacus</name>
    <dbReference type="NCBI Taxonomy" id="2715678"/>
    <lineage>
        <taxon>Bacteria</taxon>
        <taxon>Pseudomonadati</taxon>
        <taxon>Pseudomonadota</taxon>
        <taxon>Betaproteobacteria</taxon>
        <taxon>Nitrosomonadales</taxon>
        <taxon>Sulfuricellaceae</taxon>
        <taxon>Sulfurimicrobium</taxon>
    </lineage>
</organism>
<accession>A0A6F8VGR0</accession>
<reference evidence="2" key="1">
    <citation type="submission" date="2020-03" db="EMBL/GenBank/DDBJ databases">
        <title>Complete genome sequence of sulfur-oxidizing bacterium skT11.</title>
        <authorList>
            <person name="Kanda M."/>
            <person name="Kojima H."/>
            <person name="Fukui M."/>
        </authorList>
    </citation>
    <scope>NUCLEOTIDE SEQUENCE [LARGE SCALE GENOMIC DNA]</scope>
    <source>
        <strain evidence="2">skT11</strain>
    </source>
</reference>
<dbReference type="EMBL" id="AP022853">
    <property type="protein sequence ID" value="BCB28351.1"/>
    <property type="molecule type" value="Genomic_DNA"/>
</dbReference>
<protein>
    <submittedName>
        <fullName evidence="1">Uncharacterized protein</fullName>
    </submittedName>
</protein>
<gene>
    <name evidence="1" type="ORF">SKTS_32370</name>
</gene>
<evidence type="ECO:0000313" key="2">
    <source>
        <dbReference type="Proteomes" id="UP000502260"/>
    </source>
</evidence>
<dbReference type="Proteomes" id="UP000502260">
    <property type="component" value="Chromosome"/>
</dbReference>
<name>A0A6F8VGR0_9PROT</name>
<evidence type="ECO:0000313" key="1">
    <source>
        <dbReference type="EMBL" id="BCB28351.1"/>
    </source>
</evidence>
<dbReference type="KEGG" id="slac:SKTS_32370"/>
<dbReference type="AlphaFoldDB" id="A0A6F8VGR0"/>
<proteinExistence type="predicted"/>